<reference evidence="1 2" key="1">
    <citation type="journal article" date="2013" name="Nature">
        <title>Insights into bilaterian evolution from three spiralian genomes.</title>
        <authorList>
            <person name="Simakov O."/>
            <person name="Marletaz F."/>
            <person name="Cho S.J."/>
            <person name="Edsinger-Gonzales E."/>
            <person name="Havlak P."/>
            <person name="Hellsten U."/>
            <person name="Kuo D.H."/>
            <person name="Larsson T."/>
            <person name="Lv J."/>
            <person name="Arendt D."/>
            <person name="Savage R."/>
            <person name="Osoegawa K."/>
            <person name="de Jong P."/>
            <person name="Grimwood J."/>
            <person name="Chapman J.A."/>
            <person name="Shapiro H."/>
            <person name="Aerts A."/>
            <person name="Otillar R.P."/>
            <person name="Terry A.Y."/>
            <person name="Boore J.L."/>
            <person name="Grigoriev I.V."/>
            <person name="Lindberg D.R."/>
            <person name="Seaver E.C."/>
            <person name="Weisblat D.A."/>
            <person name="Putnam N.H."/>
            <person name="Rokhsar D.S."/>
        </authorList>
    </citation>
    <scope>NUCLEOTIDE SEQUENCE [LARGE SCALE GENOMIC DNA]</scope>
</reference>
<dbReference type="OrthoDB" id="6156608at2759"/>
<gene>
    <name evidence="1" type="ORF">LOTGIDRAFT_163750</name>
</gene>
<dbReference type="GeneID" id="20239518"/>
<dbReference type="AlphaFoldDB" id="V4AC61"/>
<keyword evidence="2" id="KW-1185">Reference proteome</keyword>
<dbReference type="EMBL" id="KB202325">
    <property type="protein sequence ID" value="ESO90866.1"/>
    <property type="molecule type" value="Genomic_DNA"/>
</dbReference>
<dbReference type="CTD" id="20239518"/>
<organism evidence="1 2">
    <name type="scientific">Lottia gigantea</name>
    <name type="common">Giant owl limpet</name>
    <dbReference type="NCBI Taxonomy" id="225164"/>
    <lineage>
        <taxon>Eukaryota</taxon>
        <taxon>Metazoa</taxon>
        <taxon>Spiralia</taxon>
        <taxon>Lophotrochozoa</taxon>
        <taxon>Mollusca</taxon>
        <taxon>Gastropoda</taxon>
        <taxon>Patellogastropoda</taxon>
        <taxon>Lottioidea</taxon>
        <taxon>Lottiidae</taxon>
        <taxon>Lottia</taxon>
    </lineage>
</organism>
<accession>V4AC61</accession>
<protein>
    <submittedName>
        <fullName evidence="1">Uncharacterized protein</fullName>
    </submittedName>
</protein>
<evidence type="ECO:0000313" key="2">
    <source>
        <dbReference type="Proteomes" id="UP000030746"/>
    </source>
</evidence>
<dbReference type="RefSeq" id="XP_009058516.1">
    <property type="nucleotide sequence ID" value="XM_009060268.1"/>
</dbReference>
<proteinExistence type="predicted"/>
<name>V4AC61_LOTGI</name>
<sequence length="256" mass="29002">MRKKAALFKGVKCKVKVKFTDNLVINPRSECILQGKLSRSIPIGTQGVCESHIALLSKGLFLAKAIVACDLEHIIPIKILNPGNETILVQKKSIIATYRILDNSFDILSCFHVQPKAKSVINSIEEDALSRMDVFPEQLSSSPTEDDPFFEYVQEKPTQVRFISNGKIEKVFPATPSVLDDQLYDGDTEDIYDDQTQTSKHFKRVTEREIKQSCGIKQTLATNIEKNCNGMLLSFTHIVILQLHWRLHLVVNRLYI</sequence>
<evidence type="ECO:0000313" key="1">
    <source>
        <dbReference type="EMBL" id="ESO90866.1"/>
    </source>
</evidence>
<dbReference type="HOGENOM" id="CLU_1086994_0_0_1"/>
<dbReference type="Proteomes" id="UP000030746">
    <property type="component" value="Unassembled WGS sequence"/>
</dbReference>
<dbReference type="KEGG" id="lgi:LOTGIDRAFT_163750"/>